<reference evidence="2 3" key="1">
    <citation type="submission" date="2021-11" db="EMBL/GenBank/DDBJ databases">
        <title>Draft genome sequence of Paenibacillus profundus YoMME, a new Gram-positive bacteria with exoelectrogenic properties.</title>
        <authorList>
            <person name="Hubenova Y."/>
            <person name="Hubenova E."/>
            <person name="Manasiev Y."/>
            <person name="Peykov S."/>
            <person name="Mitov M."/>
        </authorList>
    </citation>
    <scope>NUCLEOTIDE SEQUENCE [LARGE SCALE GENOMIC DNA]</scope>
    <source>
        <strain evidence="2 3">YoMME</strain>
    </source>
</reference>
<organism evidence="2 3">
    <name type="scientific">Paenibacillus profundus</name>
    <dbReference type="NCBI Taxonomy" id="1173085"/>
    <lineage>
        <taxon>Bacteria</taxon>
        <taxon>Bacillati</taxon>
        <taxon>Bacillota</taxon>
        <taxon>Bacilli</taxon>
        <taxon>Bacillales</taxon>
        <taxon>Paenibacillaceae</taxon>
        <taxon>Paenibacillus</taxon>
    </lineage>
</organism>
<dbReference type="Gene3D" id="3.40.630.30">
    <property type="match status" value="1"/>
</dbReference>
<evidence type="ECO:0000313" key="2">
    <source>
        <dbReference type="EMBL" id="MCE5173684.1"/>
    </source>
</evidence>
<dbReference type="InterPro" id="IPR000182">
    <property type="entry name" value="GNAT_dom"/>
</dbReference>
<dbReference type="RefSeq" id="WP_233699582.1">
    <property type="nucleotide sequence ID" value="NZ_JAJNBZ010000069.1"/>
</dbReference>
<keyword evidence="2" id="KW-0012">Acyltransferase</keyword>
<gene>
    <name evidence="2" type="ORF">LQV63_31145</name>
</gene>
<dbReference type="InterPro" id="IPR016181">
    <property type="entry name" value="Acyl_CoA_acyltransferase"/>
</dbReference>
<dbReference type="SUPFAM" id="SSF55729">
    <property type="entry name" value="Acyl-CoA N-acyltransferases (Nat)"/>
    <property type="match status" value="1"/>
</dbReference>
<protein>
    <submittedName>
        <fullName evidence="2">GNAT family N-acetyltransferase</fullName>
        <ecNumber evidence="2">2.3.1.-</ecNumber>
    </submittedName>
</protein>
<evidence type="ECO:0000313" key="3">
    <source>
        <dbReference type="Proteomes" id="UP001199916"/>
    </source>
</evidence>
<dbReference type="EMBL" id="JAJNBZ010000069">
    <property type="protein sequence ID" value="MCE5173684.1"/>
    <property type="molecule type" value="Genomic_DNA"/>
</dbReference>
<sequence length="151" mass="18034">MYEQPKGYVEIDRFKISYHMALTHRADGSLDEYRHPFLIKIDEEIAGFILVITGVPKEYVKLSTANETNVISDFFIMRKFRRRNYGKQAAFRLFDRFPGAWEIRQTETNIQANQFWKSVIDEYTKGKYLEEHVQDDRWRGPVQCFQNDSHT</sequence>
<evidence type="ECO:0000259" key="1">
    <source>
        <dbReference type="Pfam" id="PF00583"/>
    </source>
</evidence>
<dbReference type="Pfam" id="PF00583">
    <property type="entry name" value="Acetyltransf_1"/>
    <property type="match status" value="1"/>
</dbReference>
<dbReference type="EC" id="2.3.1.-" evidence="2"/>
<dbReference type="GO" id="GO:0016746">
    <property type="term" value="F:acyltransferase activity"/>
    <property type="evidence" value="ECO:0007669"/>
    <property type="project" value="UniProtKB-KW"/>
</dbReference>
<proteinExistence type="predicted"/>
<accession>A0ABS8YR84</accession>
<name>A0ABS8YR84_9BACL</name>
<keyword evidence="3" id="KW-1185">Reference proteome</keyword>
<comment type="caution">
    <text evidence="2">The sequence shown here is derived from an EMBL/GenBank/DDBJ whole genome shotgun (WGS) entry which is preliminary data.</text>
</comment>
<dbReference type="Proteomes" id="UP001199916">
    <property type="component" value="Unassembled WGS sequence"/>
</dbReference>
<keyword evidence="2" id="KW-0808">Transferase</keyword>
<feature type="domain" description="N-acetyltransferase" evidence="1">
    <location>
        <begin position="29"/>
        <end position="116"/>
    </location>
</feature>